<feature type="domain" description="HDOD" evidence="1">
    <location>
        <begin position="16"/>
        <end position="210"/>
    </location>
</feature>
<dbReference type="SMART" id="SM00471">
    <property type="entry name" value="HDc"/>
    <property type="match status" value="1"/>
</dbReference>
<reference evidence="2" key="1">
    <citation type="submission" date="2005-08" db="EMBL/GenBank/DDBJ databases">
        <title>Complete sequence of Dechloromonas aromatica RCB.</title>
        <authorList>
            <person name="Salinero K.K."/>
            <person name="Copeland A."/>
            <person name="Lucas S."/>
            <person name="Lapidus A."/>
            <person name="Barry K."/>
            <person name="Detter J.C."/>
            <person name="Glavina T."/>
            <person name="Hammon N."/>
            <person name="Israni S."/>
            <person name="Pitluck S."/>
            <person name="Di Bartolo G."/>
            <person name="Trong S."/>
            <person name="Schmutz J."/>
            <person name="Larimer F."/>
            <person name="Land M."/>
            <person name="Ivanova N."/>
            <person name="Richardson P."/>
        </authorList>
    </citation>
    <scope>NUCLEOTIDE SEQUENCE</scope>
    <source>
        <strain evidence="2">RCB</strain>
    </source>
</reference>
<dbReference type="Gene3D" id="1.10.3210.10">
    <property type="entry name" value="Hypothetical protein af1432"/>
    <property type="match status" value="1"/>
</dbReference>
<dbReference type="PANTHER" id="PTHR33525:SF3">
    <property type="entry name" value="RIBONUCLEASE Y"/>
    <property type="match status" value="1"/>
</dbReference>
<evidence type="ECO:0000259" key="1">
    <source>
        <dbReference type="PROSITE" id="PS51833"/>
    </source>
</evidence>
<protein>
    <submittedName>
        <fullName evidence="2">HDIG protein</fullName>
    </submittedName>
</protein>
<dbReference type="PANTHER" id="PTHR33525">
    <property type="match status" value="1"/>
</dbReference>
<gene>
    <name evidence="2" type="ordered locus">Daro_1978</name>
</gene>
<dbReference type="NCBIfam" id="TIGR00277">
    <property type="entry name" value="HDIG"/>
    <property type="match status" value="1"/>
</dbReference>
<dbReference type="InterPro" id="IPR013976">
    <property type="entry name" value="HDOD"/>
</dbReference>
<organism evidence="2">
    <name type="scientific">Dechloromonas aromatica (strain RCB)</name>
    <dbReference type="NCBI Taxonomy" id="159087"/>
    <lineage>
        <taxon>Bacteria</taxon>
        <taxon>Pseudomonadati</taxon>
        <taxon>Pseudomonadota</taxon>
        <taxon>Betaproteobacteria</taxon>
        <taxon>Rhodocyclales</taxon>
        <taxon>Azonexaceae</taxon>
        <taxon>Dechloromonas</taxon>
    </lineage>
</organism>
<proteinExistence type="predicted"/>
<dbReference type="InterPro" id="IPR003607">
    <property type="entry name" value="HD/PDEase_dom"/>
</dbReference>
<dbReference type="Pfam" id="PF08668">
    <property type="entry name" value="HDOD"/>
    <property type="match status" value="1"/>
</dbReference>
<dbReference type="eggNOG" id="COG1639">
    <property type="taxonomic scope" value="Bacteria"/>
</dbReference>
<dbReference type="SUPFAM" id="SSF109604">
    <property type="entry name" value="HD-domain/PDEase-like"/>
    <property type="match status" value="1"/>
</dbReference>
<dbReference type="STRING" id="159087.Daro_1978"/>
<accession>Q47EK7</accession>
<evidence type="ECO:0000313" key="2">
    <source>
        <dbReference type="EMBL" id="AAZ46724.1"/>
    </source>
</evidence>
<dbReference type="PROSITE" id="PS51833">
    <property type="entry name" value="HDOD"/>
    <property type="match status" value="1"/>
</dbReference>
<dbReference type="InterPro" id="IPR006675">
    <property type="entry name" value="HDIG_dom"/>
</dbReference>
<dbReference type="EMBL" id="CP000089">
    <property type="protein sequence ID" value="AAZ46724.1"/>
    <property type="molecule type" value="Genomic_DNA"/>
</dbReference>
<dbReference type="HOGENOM" id="CLU_048246_4_2_4"/>
<dbReference type="InterPro" id="IPR052340">
    <property type="entry name" value="RNase_Y/CdgJ"/>
</dbReference>
<sequence length="280" mass="30023">MSALQVEQIVTRLMQLPALPTVVAELLASFGNEDVDIALLAQQISHDQALTARLLRVANSSFYGLQSRISTINEAVVVLGFRAVRSMVLAVGVSGVFRPEHCPGFDPHAYVRHSVGVGLAARALAQATGRNPELAFTGGILHDIGELVLATCFPEQYAKVLAYRAQHDCTLVEAERDIIGLDHAVVGGLLADAWRFPASLRSAVADHHAPSAATADSLADLMHLADGVAHALGLAKTDSEMVMPVDQTAWQRLGMDSEKIARILPQVMKEMDETCQAFIA</sequence>
<dbReference type="KEGG" id="dar:Daro_1978"/>
<dbReference type="CDD" id="cd00077">
    <property type="entry name" value="HDc"/>
    <property type="match status" value="1"/>
</dbReference>
<dbReference type="OrthoDB" id="9770715at2"/>
<dbReference type="AlphaFoldDB" id="Q47EK7"/>
<name>Q47EK7_DECAR</name>